<dbReference type="Proteomes" id="UP000075902">
    <property type="component" value="Unassembled WGS sequence"/>
</dbReference>
<dbReference type="AlphaFoldDB" id="A0A182U782"/>
<evidence type="ECO:0000256" key="1">
    <source>
        <dbReference type="SAM" id="MobiDB-lite"/>
    </source>
</evidence>
<accession>A0A182U782</accession>
<dbReference type="EnsemblMetazoa" id="AMEC015168-RA">
    <property type="protein sequence ID" value="AMEC015168-PA"/>
    <property type="gene ID" value="AMEC015168"/>
</dbReference>
<proteinExistence type="predicted"/>
<name>A0A182U782_9DIPT</name>
<feature type="compositionally biased region" description="Low complexity" evidence="1">
    <location>
        <begin position="71"/>
        <end position="80"/>
    </location>
</feature>
<dbReference type="VEuPathDB" id="VectorBase:AMEC015168"/>
<protein>
    <submittedName>
        <fullName evidence="2">Uncharacterized protein</fullName>
    </submittedName>
</protein>
<evidence type="ECO:0000313" key="2">
    <source>
        <dbReference type="EnsemblMetazoa" id="AMEC015168-PA"/>
    </source>
</evidence>
<reference evidence="3" key="1">
    <citation type="submission" date="2014-01" db="EMBL/GenBank/DDBJ databases">
        <title>The Genome Sequence of Anopheles melas CM1001059_A (V2).</title>
        <authorList>
            <consortium name="The Broad Institute Genomics Platform"/>
            <person name="Neafsey D.E."/>
            <person name="Besansky N."/>
            <person name="Howell P."/>
            <person name="Walton C."/>
            <person name="Young S.K."/>
            <person name="Zeng Q."/>
            <person name="Gargeya S."/>
            <person name="Fitzgerald M."/>
            <person name="Haas B."/>
            <person name="Abouelleil A."/>
            <person name="Allen A.W."/>
            <person name="Alvarado L."/>
            <person name="Arachchi H.M."/>
            <person name="Berlin A.M."/>
            <person name="Chapman S.B."/>
            <person name="Gainer-Dewar J."/>
            <person name="Goldberg J."/>
            <person name="Griggs A."/>
            <person name="Gujja S."/>
            <person name="Hansen M."/>
            <person name="Howarth C."/>
            <person name="Imamovic A."/>
            <person name="Ireland A."/>
            <person name="Larimer J."/>
            <person name="McCowan C."/>
            <person name="Murphy C."/>
            <person name="Pearson M."/>
            <person name="Poon T.W."/>
            <person name="Priest M."/>
            <person name="Roberts A."/>
            <person name="Saif S."/>
            <person name="Shea T."/>
            <person name="Sisk P."/>
            <person name="Sykes S."/>
            <person name="Wortman J."/>
            <person name="Nusbaum C."/>
            <person name="Birren B."/>
        </authorList>
    </citation>
    <scope>NUCLEOTIDE SEQUENCE [LARGE SCALE GENOMIC DNA]</scope>
    <source>
        <strain evidence="3">CM1001059</strain>
    </source>
</reference>
<reference evidence="2" key="2">
    <citation type="submission" date="2020-05" db="UniProtKB">
        <authorList>
            <consortium name="EnsemblMetazoa"/>
        </authorList>
    </citation>
    <scope>IDENTIFICATION</scope>
    <source>
        <strain evidence="2">CM1001059</strain>
    </source>
</reference>
<feature type="region of interest" description="Disordered" evidence="1">
    <location>
        <begin position="71"/>
        <end position="91"/>
    </location>
</feature>
<feature type="compositionally biased region" description="Polar residues" evidence="1">
    <location>
        <begin position="82"/>
        <end position="91"/>
    </location>
</feature>
<keyword evidence="3" id="KW-1185">Reference proteome</keyword>
<organism evidence="2 3">
    <name type="scientific">Anopheles melas</name>
    <dbReference type="NCBI Taxonomy" id="34690"/>
    <lineage>
        <taxon>Eukaryota</taxon>
        <taxon>Metazoa</taxon>
        <taxon>Ecdysozoa</taxon>
        <taxon>Arthropoda</taxon>
        <taxon>Hexapoda</taxon>
        <taxon>Insecta</taxon>
        <taxon>Pterygota</taxon>
        <taxon>Neoptera</taxon>
        <taxon>Endopterygota</taxon>
        <taxon>Diptera</taxon>
        <taxon>Nematocera</taxon>
        <taxon>Culicoidea</taxon>
        <taxon>Culicidae</taxon>
        <taxon>Anophelinae</taxon>
        <taxon>Anopheles</taxon>
    </lineage>
</organism>
<evidence type="ECO:0000313" key="3">
    <source>
        <dbReference type="Proteomes" id="UP000075902"/>
    </source>
</evidence>
<sequence>MSALLDSIYPPWTDGSCLLREPAAEPTKIDDRLPLDWDSLIVQANETIPALPPPSNLTDMADYLLELGADGDGLDTAPTGSDELSATETGEQSSVCVCVCVCVCDDPRTSRTHPVHQDGVVCTC</sequence>